<keyword evidence="2" id="KW-1185">Reference proteome</keyword>
<comment type="caution">
    <text evidence="1">The sequence shown here is derived from an EMBL/GenBank/DDBJ whole genome shotgun (WGS) entry which is preliminary data.</text>
</comment>
<sequence>MVFLLRYKKFLTGDHAAAAADQSRPSSTREITAPGRNEISCSCCTCTGEENPNAVMSWMIDLCRPSLDDIMGMTEPLADFLSRADPDDPQTQAVSRLLDHLVLEWLCCVIPPGRIPLRSNNTVQAGGKKTTRRFLATGWNKFLGAFKNTKSAASVARAGGNPTTRLSSWELLKMTAPLAEFLCYADDNDPNTKPLCRLLDHLITEWRAENQKGTSMST</sequence>
<gene>
    <name evidence="1" type="primary">gb20833</name>
    <name evidence="1" type="ORF">PR202_gb20833</name>
</gene>
<dbReference type="AlphaFoldDB" id="A0AAV5FCF2"/>
<protein>
    <submittedName>
        <fullName evidence="1">Uncharacterized protein</fullName>
    </submittedName>
</protein>
<name>A0AAV5FCF2_ELECO</name>
<evidence type="ECO:0000313" key="2">
    <source>
        <dbReference type="Proteomes" id="UP001054889"/>
    </source>
</evidence>
<dbReference type="Proteomes" id="UP001054889">
    <property type="component" value="Unassembled WGS sequence"/>
</dbReference>
<proteinExistence type="predicted"/>
<organism evidence="1 2">
    <name type="scientific">Eleusine coracana subsp. coracana</name>
    <dbReference type="NCBI Taxonomy" id="191504"/>
    <lineage>
        <taxon>Eukaryota</taxon>
        <taxon>Viridiplantae</taxon>
        <taxon>Streptophyta</taxon>
        <taxon>Embryophyta</taxon>
        <taxon>Tracheophyta</taxon>
        <taxon>Spermatophyta</taxon>
        <taxon>Magnoliopsida</taxon>
        <taxon>Liliopsida</taxon>
        <taxon>Poales</taxon>
        <taxon>Poaceae</taxon>
        <taxon>PACMAD clade</taxon>
        <taxon>Chloridoideae</taxon>
        <taxon>Cynodonteae</taxon>
        <taxon>Eleusininae</taxon>
        <taxon>Eleusine</taxon>
    </lineage>
</organism>
<accession>A0AAV5FCF2</accession>
<dbReference type="EMBL" id="BQKI01000084">
    <property type="protein sequence ID" value="GJN32333.1"/>
    <property type="molecule type" value="Genomic_DNA"/>
</dbReference>
<reference evidence="1" key="2">
    <citation type="submission" date="2021-12" db="EMBL/GenBank/DDBJ databases">
        <title>Resequencing data analysis of finger millet.</title>
        <authorList>
            <person name="Hatakeyama M."/>
            <person name="Aluri S."/>
            <person name="Balachadran M.T."/>
            <person name="Sivarajan S.R."/>
            <person name="Poveda L."/>
            <person name="Shimizu-Inatsugi R."/>
            <person name="Schlapbach R."/>
            <person name="Sreeman S.M."/>
            <person name="Shimizu K.K."/>
        </authorList>
    </citation>
    <scope>NUCLEOTIDE SEQUENCE</scope>
</reference>
<reference evidence="1" key="1">
    <citation type="journal article" date="2018" name="DNA Res.">
        <title>Multiple hybrid de novo genome assembly of finger millet, an orphan allotetraploid crop.</title>
        <authorList>
            <person name="Hatakeyama M."/>
            <person name="Aluri S."/>
            <person name="Balachadran M.T."/>
            <person name="Sivarajan S.R."/>
            <person name="Patrignani A."/>
            <person name="Gruter S."/>
            <person name="Poveda L."/>
            <person name="Shimizu-Inatsugi R."/>
            <person name="Baeten J."/>
            <person name="Francoijs K.J."/>
            <person name="Nataraja K.N."/>
            <person name="Reddy Y.A.N."/>
            <person name="Phadnis S."/>
            <person name="Ravikumar R.L."/>
            <person name="Schlapbach R."/>
            <person name="Sreeman S.M."/>
            <person name="Shimizu K.K."/>
        </authorList>
    </citation>
    <scope>NUCLEOTIDE SEQUENCE</scope>
</reference>
<evidence type="ECO:0000313" key="1">
    <source>
        <dbReference type="EMBL" id="GJN32333.1"/>
    </source>
</evidence>